<evidence type="ECO:0000256" key="4">
    <source>
        <dbReference type="ARBA" id="ARBA00034119"/>
    </source>
</evidence>
<dbReference type="InterPro" id="IPR041661">
    <property type="entry name" value="ZN622/Rei1/Reh1_Znf-C2H2"/>
</dbReference>
<dbReference type="EMBL" id="JANBTW010000094">
    <property type="protein sequence ID" value="KAJ2671816.1"/>
    <property type="molecule type" value="Genomic_DNA"/>
</dbReference>
<dbReference type="OrthoDB" id="7848332at2759"/>
<organism evidence="8 9">
    <name type="scientific">Coemansia spiralis</name>
    <dbReference type="NCBI Taxonomy" id="417178"/>
    <lineage>
        <taxon>Eukaryota</taxon>
        <taxon>Fungi</taxon>
        <taxon>Fungi incertae sedis</taxon>
        <taxon>Zoopagomycota</taxon>
        <taxon>Kickxellomycotina</taxon>
        <taxon>Kickxellomycetes</taxon>
        <taxon>Kickxellales</taxon>
        <taxon>Kickxellaceae</taxon>
        <taxon>Coemansia</taxon>
    </lineage>
</organism>
<dbReference type="AlphaFoldDB" id="A0A9W8KUR4"/>
<dbReference type="GO" id="GO:0008270">
    <property type="term" value="F:zinc ion binding"/>
    <property type="evidence" value="ECO:0007669"/>
    <property type="project" value="UniProtKB-KW"/>
</dbReference>
<evidence type="ECO:0000313" key="8">
    <source>
        <dbReference type="EMBL" id="KAJ2671816.1"/>
    </source>
</evidence>
<proteinExistence type="inferred from homology"/>
<feature type="compositionally biased region" description="Low complexity" evidence="6">
    <location>
        <begin position="80"/>
        <end position="96"/>
    </location>
</feature>
<dbReference type="InterPro" id="IPR040048">
    <property type="entry name" value="ZNF277"/>
</dbReference>
<keyword evidence="3" id="KW-0862">Zinc</keyword>
<evidence type="ECO:0000256" key="3">
    <source>
        <dbReference type="ARBA" id="ARBA00022833"/>
    </source>
</evidence>
<feature type="compositionally biased region" description="Acidic residues" evidence="6">
    <location>
        <begin position="128"/>
        <end position="158"/>
    </location>
</feature>
<keyword evidence="2 5" id="KW-0863">Zinc-finger</keyword>
<dbReference type="Proteomes" id="UP001151518">
    <property type="component" value="Unassembled WGS sequence"/>
</dbReference>
<dbReference type="SMART" id="SM00355">
    <property type="entry name" value="ZnF_C2H2"/>
    <property type="match status" value="4"/>
</dbReference>
<dbReference type="PROSITE" id="PS50157">
    <property type="entry name" value="ZINC_FINGER_C2H2_2"/>
    <property type="match status" value="1"/>
</dbReference>
<dbReference type="PROSITE" id="PS00028">
    <property type="entry name" value="ZINC_FINGER_C2H2_1"/>
    <property type="match status" value="1"/>
</dbReference>
<feature type="compositionally biased region" description="Basic residues" evidence="6">
    <location>
        <begin position="14"/>
        <end position="28"/>
    </location>
</feature>
<keyword evidence="1" id="KW-0479">Metal-binding</keyword>
<feature type="region of interest" description="Disordered" evidence="6">
    <location>
        <begin position="525"/>
        <end position="545"/>
    </location>
</feature>
<name>A0A9W8KUR4_9FUNG</name>
<dbReference type="InterPro" id="IPR036236">
    <property type="entry name" value="Znf_C2H2_sf"/>
</dbReference>
<comment type="similarity">
    <text evidence="4">Belongs to the ZNF277 family.</text>
</comment>
<sequence length="584" mass="66370">MADDWQTVPEKPQKRPQRGRGGKSHRGNGRSQDDQEFRSRSRSNAGQNSPTEGNWRSSGNPKPQQNRSQNRSRSRPPQPNTTNNSNAASASASSPAFKLETSNMFAVRVGKGSRARNNEELREFFETRDDEDDDDAFDAIDDDDLDVSGYESEDDGDETTSFPPVPIDISCPFCAAKTQECTAITSASDLTKHLRDNHGLVFKNLNHMALLLQRYLDAWAQNLETAKIADVAAKEEAADKSIVYHVDAEKCAEDKKIRDRVQKENLDGILAIQEMERRNEAQEPRKCLFCKYTCSNRAELFRHGYREHNFNIGLPDNLVNVNEFLHILESKLQGLQCLYCEKTFTSAAVLRKHMRKKKHFKISSHNRLYDRFYVINYVQPGKSWEAIENENDDSDADEADRKDDSWTDWDDKADLPARSLFDDHVAASADECWEYMQREFGFDIKVLREKHKLDFYKTVAFINMIRQKAAQSTCFACGEDFSEKQQLAAHIKQSGREHFKVPADGADVWENKEYLKPAIEGDPLLMGFDDDGDEDADEETSRKRLEESKKILRKKFDQMTIETSGERDEAGGAAAAPVVAATSS</sequence>
<feature type="region of interest" description="Disordered" evidence="6">
    <location>
        <begin position="560"/>
        <end position="584"/>
    </location>
</feature>
<dbReference type="Gene3D" id="3.30.160.60">
    <property type="entry name" value="Classic Zinc Finger"/>
    <property type="match status" value="1"/>
</dbReference>
<dbReference type="PANTHER" id="PTHR13267">
    <property type="entry name" value="ZINC FINGER PROTEIN 277"/>
    <property type="match status" value="1"/>
</dbReference>
<evidence type="ECO:0000256" key="2">
    <source>
        <dbReference type="ARBA" id="ARBA00022771"/>
    </source>
</evidence>
<dbReference type="PANTHER" id="PTHR13267:SF3">
    <property type="entry name" value="ZINC FINGER PROTEIN 277"/>
    <property type="match status" value="1"/>
</dbReference>
<evidence type="ECO:0000256" key="6">
    <source>
        <dbReference type="SAM" id="MobiDB-lite"/>
    </source>
</evidence>
<comment type="caution">
    <text evidence="8">The sequence shown here is derived from an EMBL/GenBank/DDBJ whole genome shotgun (WGS) entry which is preliminary data.</text>
</comment>
<evidence type="ECO:0000256" key="5">
    <source>
        <dbReference type="PROSITE-ProRule" id="PRU00042"/>
    </source>
</evidence>
<evidence type="ECO:0000256" key="1">
    <source>
        <dbReference type="ARBA" id="ARBA00022723"/>
    </source>
</evidence>
<feature type="domain" description="C2H2-type" evidence="7">
    <location>
        <begin position="335"/>
        <end position="359"/>
    </location>
</feature>
<feature type="compositionally biased region" description="Low complexity" evidence="6">
    <location>
        <begin position="571"/>
        <end position="584"/>
    </location>
</feature>
<evidence type="ECO:0000313" key="9">
    <source>
        <dbReference type="Proteomes" id="UP001151518"/>
    </source>
</evidence>
<feature type="compositionally biased region" description="Basic and acidic residues" evidence="6">
    <location>
        <begin position="399"/>
        <end position="408"/>
    </location>
</feature>
<feature type="region of interest" description="Disordered" evidence="6">
    <location>
        <begin position="1"/>
        <end position="96"/>
    </location>
</feature>
<feature type="compositionally biased region" description="Polar residues" evidence="6">
    <location>
        <begin position="42"/>
        <end position="62"/>
    </location>
</feature>
<gene>
    <name evidence="8" type="ORF">GGI25_005367</name>
</gene>
<protein>
    <recommendedName>
        <fullName evidence="7">C2H2-type domain-containing protein</fullName>
    </recommendedName>
</protein>
<feature type="region of interest" description="Disordered" evidence="6">
    <location>
        <begin position="388"/>
        <end position="408"/>
    </location>
</feature>
<feature type="compositionally biased region" description="Acidic residues" evidence="6">
    <location>
        <begin position="388"/>
        <end position="398"/>
    </location>
</feature>
<reference evidence="8" key="1">
    <citation type="submission" date="2022-07" db="EMBL/GenBank/DDBJ databases">
        <title>Phylogenomic reconstructions and comparative analyses of Kickxellomycotina fungi.</title>
        <authorList>
            <person name="Reynolds N.K."/>
            <person name="Stajich J.E."/>
            <person name="Barry K."/>
            <person name="Grigoriev I.V."/>
            <person name="Crous P."/>
            <person name="Smith M.E."/>
        </authorList>
    </citation>
    <scope>NUCLEOTIDE SEQUENCE</scope>
    <source>
        <strain evidence="8">NRRL 3115</strain>
    </source>
</reference>
<feature type="compositionally biased region" description="Acidic residues" evidence="6">
    <location>
        <begin position="528"/>
        <end position="538"/>
    </location>
</feature>
<dbReference type="InterPro" id="IPR013087">
    <property type="entry name" value="Znf_C2H2_type"/>
</dbReference>
<dbReference type="SUPFAM" id="SSF57667">
    <property type="entry name" value="beta-beta-alpha zinc fingers"/>
    <property type="match status" value="2"/>
</dbReference>
<feature type="region of interest" description="Disordered" evidence="6">
    <location>
        <begin position="122"/>
        <end position="162"/>
    </location>
</feature>
<evidence type="ECO:0000259" key="7">
    <source>
        <dbReference type="PROSITE" id="PS50157"/>
    </source>
</evidence>
<accession>A0A9W8KUR4</accession>
<dbReference type="Pfam" id="PF12756">
    <property type="entry name" value="zf-C2H2_2"/>
    <property type="match status" value="2"/>
</dbReference>